<name>A0A3B4A8P5_9GOBI</name>
<evidence type="ECO:0000256" key="9">
    <source>
        <dbReference type="ARBA" id="ARBA00045547"/>
    </source>
</evidence>
<comment type="subcellular location">
    <subcellularLocation>
        <location evidence="1 13">Nucleus</location>
    </subcellularLocation>
</comment>
<comment type="function">
    <text evidence="9">Protein phosphatase that displays CTD phosphatase activity and regulates transcription of snRNA genes. Recognizes and binds phosphorylated 'Ser-7' of the C-terminal heptapeptide repeat domain (CTD) of the largest RNA polymerase II subunit POLR2A, and mediates dephosphorylation of 'Ser-5' of the CTD, thereby promoting transcription of snRNA genes. Downstream of EIF2AK3/PERK, dephosphorylates ERN1, a sensor for the endoplasmic reticulum unfolded protein response (UPR), to abort failed ER-stress adaptation and trigger apoptosis.</text>
</comment>
<dbReference type="STRING" id="409849.ENSPMGP00000013422"/>
<dbReference type="GO" id="GO:0008420">
    <property type="term" value="F:RNA polymerase II CTD heptapeptide repeat phosphatase activity"/>
    <property type="evidence" value="ECO:0007669"/>
    <property type="project" value="UniProtKB-UniRule"/>
</dbReference>
<evidence type="ECO:0000259" key="15">
    <source>
        <dbReference type="PROSITE" id="PS51479"/>
    </source>
</evidence>
<proteinExistence type="inferred from homology"/>
<dbReference type="Proteomes" id="UP000261520">
    <property type="component" value="Unplaced"/>
</dbReference>
<dbReference type="PANTHER" id="PTHR14732">
    <property type="entry name" value="RNA POLYMERASE II SUBUNIT B1 CTD PHOSPHATASE RPAP2-RELATED"/>
    <property type="match status" value="1"/>
</dbReference>
<evidence type="ECO:0000256" key="6">
    <source>
        <dbReference type="ARBA" id="ARBA00022833"/>
    </source>
</evidence>
<dbReference type="EC" id="3.1.3.16" evidence="13"/>
<dbReference type="PROSITE" id="PS51479">
    <property type="entry name" value="ZF_RTR1"/>
    <property type="match status" value="1"/>
</dbReference>
<dbReference type="AlphaFoldDB" id="A0A3B4A8P5"/>
<feature type="compositionally biased region" description="Basic and acidic residues" evidence="14">
    <location>
        <begin position="158"/>
        <end position="169"/>
    </location>
</feature>
<evidence type="ECO:0000256" key="13">
    <source>
        <dbReference type="RuleBase" id="RU367080"/>
    </source>
</evidence>
<evidence type="ECO:0000313" key="17">
    <source>
        <dbReference type="Proteomes" id="UP000261520"/>
    </source>
</evidence>
<organism evidence="16 17">
    <name type="scientific">Periophthalmus magnuspinnatus</name>
    <dbReference type="NCBI Taxonomy" id="409849"/>
    <lineage>
        <taxon>Eukaryota</taxon>
        <taxon>Metazoa</taxon>
        <taxon>Chordata</taxon>
        <taxon>Craniata</taxon>
        <taxon>Vertebrata</taxon>
        <taxon>Euteleostomi</taxon>
        <taxon>Actinopterygii</taxon>
        <taxon>Neopterygii</taxon>
        <taxon>Teleostei</taxon>
        <taxon>Neoteleostei</taxon>
        <taxon>Acanthomorphata</taxon>
        <taxon>Gobiaria</taxon>
        <taxon>Gobiiformes</taxon>
        <taxon>Gobioidei</taxon>
        <taxon>Gobiidae</taxon>
        <taxon>Oxudercinae</taxon>
        <taxon>Periophthalmus</taxon>
    </lineage>
</organism>
<evidence type="ECO:0000256" key="14">
    <source>
        <dbReference type="SAM" id="MobiDB-lite"/>
    </source>
</evidence>
<keyword evidence="8 13" id="KW-0539">Nucleus</keyword>
<evidence type="ECO:0000256" key="12">
    <source>
        <dbReference type="PROSITE-ProRule" id="PRU00812"/>
    </source>
</evidence>
<sequence length="548" mass="62269">SEYGSSQRARASGAQSVKALAVKEALLEKVELEKRALQIVERLLEDSVTEDFLIDCAWFITPANYKDTIEERSIAKLCSYPICPNKLGKIPTQQYKICTRTCKVYDITERKFYCSNFCYKASKQFEVQISKTPLWLRKHESPSKITLLKKGDSGSSGEEVKLSERHLQEEDIENPLPTQIDPHKSSLQPEELNHSYDSEHEQDFVSSVVFKKTGPKVHWGDLPKCNDRNTQSAVACDEKLKENDKQEVNESNINSKTENSNFDRKQEELPPDEIENTSLIITQVGMSKKGAEGLRNLLKQHKSKPDSIQQNLLEYLKKTLNEWGTDETLVFLYGSERSAGMSFSEVMEGEKEEEVLDEDDIDDEEEVNRGGVTKVTPDYEPLKREMELMKLKVKEFYKGSWEIEEDKQGNLSTEPAKEPILPLVDSKAQHILQKKITVDKLRASLKNIVGPLGLTMSDISTDLNNLVRTFRFTNTNIIHKSPEWSLIAVVLLYLLSEVSPVIRGALEQPSSVQYLSTLMEELGLREEDLLSVVLLFKPHIQLGHGSQS</sequence>
<keyword evidence="4 13" id="KW-0863">Zinc-finger</keyword>
<dbReference type="InterPro" id="IPR039693">
    <property type="entry name" value="Rtr1/RPAP2"/>
</dbReference>
<dbReference type="Pfam" id="PF04181">
    <property type="entry name" value="RPAP2_Rtr1"/>
    <property type="match status" value="1"/>
</dbReference>
<keyword evidence="7 13" id="KW-0904">Protein phosphatase</keyword>
<comment type="subunit">
    <text evidence="13">Associates with the RNA polymerase II complex.</text>
</comment>
<dbReference type="InterPro" id="IPR038534">
    <property type="entry name" value="Rtr1/RPAP2_sf"/>
</dbReference>
<evidence type="ECO:0000256" key="3">
    <source>
        <dbReference type="ARBA" id="ARBA00022723"/>
    </source>
</evidence>
<accession>A0A3B4A8P5</accession>
<dbReference type="PANTHER" id="PTHR14732:SF0">
    <property type="entry name" value="RNA POLYMERASE II SUBUNIT B1 CTD PHOSPHATASE RPAP2-RELATED"/>
    <property type="match status" value="1"/>
</dbReference>
<dbReference type="GO" id="GO:0005737">
    <property type="term" value="C:cytoplasm"/>
    <property type="evidence" value="ECO:0007669"/>
    <property type="project" value="TreeGrafter"/>
</dbReference>
<dbReference type="Ensembl" id="ENSPMGT00000014321.1">
    <property type="protein sequence ID" value="ENSPMGP00000013422.1"/>
    <property type="gene ID" value="ENSPMGG00000011042.1"/>
</dbReference>
<evidence type="ECO:0000256" key="11">
    <source>
        <dbReference type="ARBA" id="ARBA00048336"/>
    </source>
</evidence>
<keyword evidence="17" id="KW-1185">Reference proteome</keyword>
<dbReference type="InterPro" id="IPR007308">
    <property type="entry name" value="Rtr1/RPAP2_dom"/>
</dbReference>
<evidence type="ECO:0000313" key="16">
    <source>
        <dbReference type="Ensembl" id="ENSPMGP00000013422.1"/>
    </source>
</evidence>
<keyword evidence="3 13" id="KW-0479">Metal-binding</keyword>
<comment type="catalytic activity">
    <reaction evidence="10 13">
        <text>O-phospho-L-seryl-[protein] + H2O = L-seryl-[protein] + phosphate</text>
        <dbReference type="Rhea" id="RHEA:20629"/>
        <dbReference type="Rhea" id="RHEA-COMP:9863"/>
        <dbReference type="Rhea" id="RHEA-COMP:11604"/>
        <dbReference type="ChEBI" id="CHEBI:15377"/>
        <dbReference type="ChEBI" id="CHEBI:29999"/>
        <dbReference type="ChEBI" id="CHEBI:43474"/>
        <dbReference type="ChEBI" id="CHEBI:83421"/>
        <dbReference type="EC" id="3.1.3.16"/>
    </reaction>
</comment>
<feature type="compositionally biased region" description="Basic and acidic residues" evidence="14">
    <location>
        <begin position="238"/>
        <end position="248"/>
    </location>
</feature>
<evidence type="ECO:0000256" key="5">
    <source>
        <dbReference type="ARBA" id="ARBA00022801"/>
    </source>
</evidence>
<evidence type="ECO:0000256" key="8">
    <source>
        <dbReference type="ARBA" id="ARBA00023242"/>
    </source>
</evidence>
<feature type="region of interest" description="Disordered" evidence="14">
    <location>
        <begin position="238"/>
        <end position="272"/>
    </location>
</feature>
<comment type="catalytic activity">
    <reaction evidence="11 13">
        <text>O-phospho-L-threonyl-[protein] + H2O = L-threonyl-[protein] + phosphate</text>
        <dbReference type="Rhea" id="RHEA:47004"/>
        <dbReference type="Rhea" id="RHEA-COMP:11060"/>
        <dbReference type="Rhea" id="RHEA-COMP:11605"/>
        <dbReference type="ChEBI" id="CHEBI:15377"/>
        <dbReference type="ChEBI" id="CHEBI:30013"/>
        <dbReference type="ChEBI" id="CHEBI:43474"/>
        <dbReference type="ChEBI" id="CHEBI:61977"/>
        <dbReference type="EC" id="3.1.3.16"/>
    </reaction>
</comment>
<evidence type="ECO:0000256" key="1">
    <source>
        <dbReference type="ARBA" id="ARBA00004123"/>
    </source>
</evidence>
<reference evidence="16" key="1">
    <citation type="submission" date="2025-08" db="UniProtKB">
        <authorList>
            <consortium name="Ensembl"/>
        </authorList>
    </citation>
    <scope>IDENTIFICATION</scope>
</reference>
<evidence type="ECO:0000256" key="2">
    <source>
        <dbReference type="ARBA" id="ARBA00005676"/>
    </source>
</evidence>
<feature type="domain" description="RTR1-type" evidence="15">
    <location>
        <begin position="55"/>
        <end position="138"/>
    </location>
</feature>
<dbReference type="GO" id="GO:0043175">
    <property type="term" value="F:RNA polymerase core enzyme binding"/>
    <property type="evidence" value="ECO:0007669"/>
    <property type="project" value="UniProtKB-UniRule"/>
</dbReference>
<evidence type="ECO:0000256" key="10">
    <source>
        <dbReference type="ARBA" id="ARBA00047761"/>
    </source>
</evidence>
<keyword evidence="6 13" id="KW-0862">Zinc</keyword>
<reference evidence="16" key="2">
    <citation type="submission" date="2025-09" db="UniProtKB">
        <authorList>
            <consortium name="Ensembl"/>
        </authorList>
    </citation>
    <scope>IDENTIFICATION</scope>
</reference>
<dbReference type="Gene3D" id="1.25.40.820">
    <property type="match status" value="1"/>
</dbReference>
<comment type="similarity">
    <text evidence="2 12 13">Belongs to the RPAP2 family.</text>
</comment>
<feature type="compositionally biased region" description="Polar residues" evidence="14">
    <location>
        <begin position="249"/>
        <end position="260"/>
    </location>
</feature>
<evidence type="ECO:0000256" key="4">
    <source>
        <dbReference type="ARBA" id="ARBA00022771"/>
    </source>
</evidence>
<protein>
    <recommendedName>
        <fullName evidence="13">RNA polymerase II subunit B1 CTD phosphatase RPAP2 homolog</fullName>
        <ecNumber evidence="13">3.1.3.16</ecNumber>
    </recommendedName>
</protein>
<dbReference type="GO" id="GO:0008270">
    <property type="term" value="F:zinc ion binding"/>
    <property type="evidence" value="ECO:0007669"/>
    <property type="project" value="UniProtKB-KW"/>
</dbReference>
<keyword evidence="5 13" id="KW-0378">Hydrolase</keyword>
<dbReference type="GO" id="GO:0005634">
    <property type="term" value="C:nucleus"/>
    <property type="evidence" value="ECO:0007669"/>
    <property type="project" value="UniProtKB-SubCell"/>
</dbReference>
<feature type="region of interest" description="Disordered" evidence="14">
    <location>
        <begin position="146"/>
        <end position="198"/>
    </location>
</feature>
<evidence type="ECO:0000256" key="7">
    <source>
        <dbReference type="ARBA" id="ARBA00022912"/>
    </source>
</evidence>